<dbReference type="EMBL" id="JBDJPC010000001">
    <property type="protein sequence ID" value="KAL1517677.1"/>
    <property type="molecule type" value="Genomic_DNA"/>
</dbReference>
<gene>
    <name evidence="2" type="ORF">ABEB36_001412</name>
</gene>
<protein>
    <submittedName>
        <fullName evidence="2">Uncharacterized protein</fullName>
    </submittedName>
</protein>
<name>A0ABD1FEJ0_HYPHA</name>
<evidence type="ECO:0000256" key="1">
    <source>
        <dbReference type="SAM" id="Phobius"/>
    </source>
</evidence>
<proteinExistence type="predicted"/>
<evidence type="ECO:0000313" key="3">
    <source>
        <dbReference type="Proteomes" id="UP001566132"/>
    </source>
</evidence>
<keyword evidence="1" id="KW-0812">Transmembrane</keyword>
<keyword evidence="1" id="KW-1133">Transmembrane helix</keyword>
<feature type="transmembrane region" description="Helical" evidence="1">
    <location>
        <begin position="49"/>
        <end position="74"/>
    </location>
</feature>
<keyword evidence="1" id="KW-0472">Membrane</keyword>
<sequence length="95" mass="10642">MALFSSKRFLVYLAIATVIISFCTDEVECRRQVLRGRKTVTRHYLRPMAIPAWAVIVLVGLGQLIIGAVCYIIMKKIIVDPPMQGNYTVAPTMEA</sequence>
<dbReference type="Proteomes" id="UP001566132">
    <property type="component" value="Unassembled WGS sequence"/>
</dbReference>
<dbReference type="AlphaFoldDB" id="A0ABD1FEJ0"/>
<keyword evidence="3" id="KW-1185">Reference proteome</keyword>
<comment type="caution">
    <text evidence="2">The sequence shown here is derived from an EMBL/GenBank/DDBJ whole genome shotgun (WGS) entry which is preliminary data.</text>
</comment>
<organism evidence="2 3">
    <name type="scientific">Hypothenemus hampei</name>
    <name type="common">Coffee berry borer</name>
    <dbReference type="NCBI Taxonomy" id="57062"/>
    <lineage>
        <taxon>Eukaryota</taxon>
        <taxon>Metazoa</taxon>
        <taxon>Ecdysozoa</taxon>
        <taxon>Arthropoda</taxon>
        <taxon>Hexapoda</taxon>
        <taxon>Insecta</taxon>
        <taxon>Pterygota</taxon>
        <taxon>Neoptera</taxon>
        <taxon>Endopterygota</taxon>
        <taxon>Coleoptera</taxon>
        <taxon>Polyphaga</taxon>
        <taxon>Cucujiformia</taxon>
        <taxon>Curculionidae</taxon>
        <taxon>Scolytinae</taxon>
        <taxon>Hypothenemus</taxon>
    </lineage>
</organism>
<evidence type="ECO:0000313" key="2">
    <source>
        <dbReference type="EMBL" id="KAL1517677.1"/>
    </source>
</evidence>
<reference evidence="2 3" key="1">
    <citation type="submission" date="2024-05" db="EMBL/GenBank/DDBJ databases">
        <title>Genetic variation in Jamaican populations of the coffee berry borer (Hypothenemus hampei).</title>
        <authorList>
            <person name="Errbii M."/>
            <person name="Myrie A."/>
        </authorList>
    </citation>
    <scope>NUCLEOTIDE SEQUENCE [LARGE SCALE GENOMIC DNA]</scope>
    <source>
        <strain evidence="2">JA-Hopewell-2020-01-JO</strain>
        <tissue evidence="2">Whole body</tissue>
    </source>
</reference>
<accession>A0ABD1FEJ0</accession>